<organism evidence="1 2">
    <name type="scientific">Phytopseudomonas seleniipraecipitans</name>
    <dbReference type="NCBI Taxonomy" id="640205"/>
    <lineage>
        <taxon>Bacteria</taxon>
        <taxon>Pseudomonadati</taxon>
        <taxon>Pseudomonadota</taxon>
        <taxon>Gammaproteobacteria</taxon>
        <taxon>Pseudomonadales</taxon>
        <taxon>Pseudomonadaceae</taxon>
        <taxon>Phytopseudomonas</taxon>
    </lineage>
</organism>
<accession>A0A1G7PSX1</accession>
<dbReference type="SUPFAM" id="SSF55729">
    <property type="entry name" value="Acyl-CoA N-acyltransferases (Nat)"/>
    <property type="match status" value="1"/>
</dbReference>
<dbReference type="STRING" id="640205.SAMN05216381_2662"/>
<dbReference type="EMBL" id="FNBM01000005">
    <property type="protein sequence ID" value="SDF89334.1"/>
    <property type="molecule type" value="Genomic_DNA"/>
</dbReference>
<evidence type="ECO:0000313" key="1">
    <source>
        <dbReference type="EMBL" id="SDF89334.1"/>
    </source>
</evidence>
<proteinExistence type="predicted"/>
<reference evidence="1 2" key="1">
    <citation type="submission" date="2016-10" db="EMBL/GenBank/DDBJ databases">
        <authorList>
            <person name="de Groot N.N."/>
        </authorList>
    </citation>
    <scope>NUCLEOTIDE SEQUENCE [LARGE SCALE GENOMIC DNA]</scope>
    <source>
        <strain evidence="1 2">LMG 25475</strain>
    </source>
</reference>
<dbReference type="Gene3D" id="3.40.630.30">
    <property type="match status" value="1"/>
</dbReference>
<dbReference type="Pfam" id="PF07395">
    <property type="entry name" value="Mig-14"/>
    <property type="match status" value="1"/>
</dbReference>
<evidence type="ECO:0000313" key="2">
    <source>
        <dbReference type="Proteomes" id="UP000243378"/>
    </source>
</evidence>
<dbReference type="RefSeq" id="WP_092368715.1">
    <property type="nucleotide sequence ID" value="NZ_FNBM01000005.1"/>
</dbReference>
<dbReference type="OrthoDB" id="6447890at2"/>
<dbReference type="Proteomes" id="UP000243378">
    <property type="component" value="Unassembled WGS sequence"/>
</dbReference>
<dbReference type="InterPro" id="IPR016181">
    <property type="entry name" value="Acyl_CoA_acyltransferase"/>
</dbReference>
<gene>
    <name evidence="1" type="ORF">SAMN05216381_2662</name>
</gene>
<dbReference type="AlphaFoldDB" id="A0A1G7PSX1"/>
<dbReference type="InterPro" id="IPR009977">
    <property type="entry name" value="Mig-14"/>
</dbReference>
<dbReference type="PIRSF" id="PIRSF029703">
    <property type="entry name" value="Mig-14"/>
    <property type="match status" value="1"/>
</dbReference>
<name>A0A1G7PSX1_9GAMM</name>
<sequence length="298" mass="33794">MFNPIQRWRERGWRSISAQCYSETWSRLGGSVATHPQIVSRLSALAQIPVRYLGWPLDGELQAAVPVWGATLALSRDVLKRAGQRDLFDLGNAEVILPVAQGAMAPVRQRMRYVSALQETSISTLRKQPEALAIARQPEEYSKKFRYNQRRELRMLEEAGGQILPVSQLSADELAAIYTELFESRWGFAVPGKGHLAEVFEALRDFLWGSYLLLDGKPVAVQVLYRVESPEWISIEYINGGVDPASRDFSPGSVLSFINTQSAWEEARLKGKALRYSFGRADVEYKDRWCNRQPVFRV</sequence>
<protein>
    <submittedName>
        <fullName evidence="1">Mig-14 protein</fullName>
    </submittedName>
</protein>